<evidence type="ECO:0000313" key="8">
    <source>
        <dbReference type="EMBL" id="GBD00095.1"/>
    </source>
</evidence>
<evidence type="ECO:0000256" key="4">
    <source>
        <dbReference type="ARBA" id="ARBA00022989"/>
    </source>
</evidence>
<feature type="transmembrane region" description="Helical" evidence="6">
    <location>
        <begin position="215"/>
        <end position="235"/>
    </location>
</feature>
<evidence type="ECO:0000259" key="7">
    <source>
        <dbReference type="Pfam" id="PF00482"/>
    </source>
</evidence>
<dbReference type="PANTHER" id="PTHR35007:SF1">
    <property type="entry name" value="PILUS ASSEMBLY PROTEIN"/>
    <property type="match status" value="1"/>
</dbReference>
<evidence type="ECO:0000256" key="1">
    <source>
        <dbReference type="ARBA" id="ARBA00004651"/>
    </source>
</evidence>
<comment type="subcellular location">
    <subcellularLocation>
        <location evidence="1">Cell membrane</location>
        <topology evidence="1">Multi-pass membrane protein</topology>
    </subcellularLocation>
</comment>
<dbReference type="PANTHER" id="PTHR35007">
    <property type="entry name" value="INTEGRAL MEMBRANE PROTEIN-RELATED"/>
    <property type="match status" value="1"/>
</dbReference>
<dbReference type="Pfam" id="PF00482">
    <property type="entry name" value="T2SSF"/>
    <property type="match status" value="1"/>
</dbReference>
<feature type="domain" description="Type II secretion system protein GspF" evidence="7">
    <location>
        <begin position="107"/>
        <end position="231"/>
    </location>
</feature>
<feature type="transmembrane region" description="Helical" evidence="6">
    <location>
        <begin position="73"/>
        <end position="90"/>
    </location>
</feature>
<dbReference type="InterPro" id="IPR018076">
    <property type="entry name" value="T2SS_GspF_dom"/>
</dbReference>
<evidence type="ECO:0000256" key="2">
    <source>
        <dbReference type="ARBA" id="ARBA00022475"/>
    </source>
</evidence>
<dbReference type="AlphaFoldDB" id="A0A2H5XFY4"/>
<evidence type="ECO:0000256" key="6">
    <source>
        <dbReference type="SAM" id="Phobius"/>
    </source>
</evidence>
<name>A0A2H5XFY4_9BACT</name>
<comment type="caution">
    <text evidence="8">The sequence shown here is derived from an EMBL/GenBank/DDBJ whole genome shotgun (WGS) entry which is preliminary data.</text>
</comment>
<proteinExistence type="predicted"/>
<feature type="transmembrane region" description="Helical" evidence="6">
    <location>
        <begin position="48"/>
        <end position="67"/>
    </location>
</feature>
<evidence type="ECO:0000256" key="3">
    <source>
        <dbReference type="ARBA" id="ARBA00022692"/>
    </source>
</evidence>
<dbReference type="InterPro" id="IPR042094">
    <property type="entry name" value="T2SS_GspF_sf"/>
</dbReference>
<organism evidence="8 9">
    <name type="scientific">Candidatus Fervidibacter japonicus</name>
    <dbReference type="NCBI Taxonomy" id="2035412"/>
    <lineage>
        <taxon>Bacteria</taxon>
        <taxon>Candidatus Fervidibacterota</taxon>
        <taxon>Candidatus Fervidibacter</taxon>
    </lineage>
</organism>
<sequence>MATPTTAVLSEERERFPLLTRLFARTRWAQMYGRKMMEAGLPVRGEEFLVLLLFTTVGTAAVTALVLRQWVGFLIGGAVGFYAPNLLLNWRIARRKTLLENQLADALTIIAAGLAAGYSFLQGARLAADQLPPPISEELDRVVRLSSLGMPVEQALQIMANRVQSYDYDITVSAILVQLRRGGNLSRILSTIADTIRQRIELRGEIAASTAQARFSGWILMALPFAVAVMVFVINPQWMGLLLDTELGRRMITAGIVMQSLGMLWIRKLLQVDL</sequence>
<keyword evidence="4 6" id="KW-1133">Transmembrane helix</keyword>
<dbReference type="GO" id="GO:0005886">
    <property type="term" value="C:plasma membrane"/>
    <property type="evidence" value="ECO:0007669"/>
    <property type="project" value="UniProtKB-SubCell"/>
</dbReference>
<keyword evidence="5 6" id="KW-0472">Membrane</keyword>
<evidence type="ECO:0000256" key="5">
    <source>
        <dbReference type="ARBA" id="ARBA00023136"/>
    </source>
</evidence>
<dbReference type="Gene3D" id="1.20.81.30">
    <property type="entry name" value="Type II secretion system (T2SS), domain F"/>
    <property type="match status" value="1"/>
</dbReference>
<evidence type="ECO:0000313" key="9">
    <source>
        <dbReference type="Proteomes" id="UP000236173"/>
    </source>
</evidence>
<dbReference type="EMBL" id="BEHT01000051">
    <property type="protein sequence ID" value="GBD00095.1"/>
    <property type="molecule type" value="Genomic_DNA"/>
</dbReference>
<reference evidence="9" key="1">
    <citation type="submission" date="2017-09" db="EMBL/GenBank/DDBJ databases">
        <title>Metaegenomics of thermophilic ammonia-oxidizing enrichment culture.</title>
        <authorList>
            <person name="Kato S."/>
            <person name="Suzuki K."/>
        </authorList>
    </citation>
    <scope>NUCLEOTIDE SEQUENCE [LARGE SCALE GENOMIC DNA]</scope>
</reference>
<keyword evidence="2" id="KW-1003">Cell membrane</keyword>
<accession>A0A2H5XFY4</accession>
<protein>
    <recommendedName>
        <fullName evidence="7">Type II secretion system protein GspF domain-containing protein</fullName>
    </recommendedName>
</protein>
<keyword evidence="3 6" id="KW-0812">Transmembrane</keyword>
<dbReference type="Proteomes" id="UP000236173">
    <property type="component" value="Unassembled WGS sequence"/>
</dbReference>
<gene>
    <name evidence="8" type="ORF">HRbin17_02631</name>
</gene>